<dbReference type="PANTHER" id="PTHR37984">
    <property type="entry name" value="PROTEIN CBG26694"/>
    <property type="match status" value="1"/>
</dbReference>
<evidence type="ECO:0000313" key="2">
    <source>
        <dbReference type="Proteomes" id="UP001604336"/>
    </source>
</evidence>
<dbReference type="SUPFAM" id="SSF56672">
    <property type="entry name" value="DNA/RNA polymerases"/>
    <property type="match status" value="1"/>
</dbReference>
<accession>A0ABD1Q4E2</accession>
<reference evidence="2" key="1">
    <citation type="submission" date="2024-07" db="EMBL/GenBank/DDBJ databases">
        <title>Two chromosome-level genome assemblies of Korean endemic species Abeliophyllum distichum and Forsythia ovata (Oleaceae).</title>
        <authorList>
            <person name="Jang H."/>
        </authorList>
    </citation>
    <scope>NUCLEOTIDE SEQUENCE [LARGE SCALE GENOMIC DNA]</scope>
</reference>
<dbReference type="InterPro" id="IPR043502">
    <property type="entry name" value="DNA/RNA_pol_sf"/>
</dbReference>
<proteinExistence type="predicted"/>
<comment type="caution">
    <text evidence="1">The sequence shown here is derived from an EMBL/GenBank/DDBJ whole genome shotgun (WGS) entry which is preliminary data.</text>
</comment>
<dbReference type="AlphaFoldDB" id="A0ABD1Q4E2"/>
<keyword evidence="2" id="KW-1185">Reference proteome</keyword>
<protein>
    <recommendedName>
        <fullName evidence="3">Reverse transcriptase/retrotransposon-derived protein RNase H-like domain-containing protein</fullName>
    </recommendedName>
</protein>
<dbReference type="InterPro" id="IPR043128">
    <property type="entry name" value="Rev_trsase/Diguanyl_cyclase"/>
</dbReference>
<sequence>MFGVLHKYRMTLNPLKCAFGVASEKFLRYMVNLRGIEANPEKIKALIDMQSPSSSKKVQSLTGRLAALNQFTSKTIDHCQSFFQTIKGGKMFEWTEEYEKAFQDLKMLLEKAPLLSKPKNGETFLVYLVVSEKTILQKLDTSVRLMKWSDELSQFDISCNPRPSIKEEALADFVVEFANIPEGSLEARPQEILH</sequence>
<dbReference type="PANTHER" id="PTHR37984:SF5">
    <property type="entry name" value="PROTEIN NYNRIN-LIKE"/>
    <property type="match status" value="1"/>
</dbReference>
<organism evidence="1 2">
    <name type="scientific">Abeliophyllum distichum</name>
    <dbReference type="NCBI Taxonomy" id="126358"/>
    <lineage>
        <taxon>Eukaryota</taxon>
        <taxon>Viridiplantae</taxon>
        <taxon>Streptophyta</taxon>
        <taxon>Embryophyta</taxon>
        <taxon>Tracheophyta</taxon>
        <taxon>Spermatophyta</taxon>
        <taxon>Magnoliopsida</taxon>
        <taxon>eudicotyledons</taxon>
        <taxon>Gunneridae</taxon>
        <taxon>Pentapetalae</taxon>
        <taxon>asterids</taxon>
        <taxon>lamiids</taxon>
        <taxon>Lamiales</taxon>
        <taxon>Oleaceae</taxon>
        <taxon>Forsythieae</taxon>
        <taxon>Abeliophyllum</taxon>
    </lineage>
</organism>
<dbReference type="InterPro" id="IPR050951">
    <property type="entry name" value="Retrovirus_Pol_polyprotein"/>
</dbReference>
<gene>
    <name evidence="1" type="ORF">Adt_39196</name>
</gene>
<dbReference type="EMBL" id="JBFOLK010000012">
    <property type="protein sequence ID" value="KAL2471060.1"/>
    <property type="molecule type" value="Genomic_DNA"/>
</dbReference>
<dbReference type="Gene3D" id="3.30.70.270">
    <property type="match status" value="1"/>
</dbReference>
<evidence type="ECO:0000313" key="1">
    <source>
        <dbReference type="EMBL" id="KAL2471060.1"/>
    </source>
</evidence>
<dbReference type="Proteomes" id="UP001604336">
    <property type="component" value="Unassembled WGS sequence"/>
</dbReference>
<name>A0ABD1Q4E2_9LAMI</name>
<evidence type="ECO:0008006" key="3">
    <source>
        <dbReference type="Google" id="ProtNLM"/>
    </source>
</evidence>